<dbReference type="SUPFAM" id="SSF50814">
    <property type="entry name" value="Lipocalins"/>
    <property type="match status" value="1"/>
</dbReference>
<proteinExistence type="evidence at transcript level"/>
<dbReference type="InterPro" id="IPR002970">
    <property type="entry name" value="Tick_his-bd"/>
</dbReference>
<dbReference type="Gene3D" id="2.40.128.20">
    <property type="match status" value="1"/>
</dbReference>
<dbReference type="Pfam" id="PF02098">
    <property type="entry name" value="His_binding"/>
    <property type="match status" value="1"/>
</dbReference>
<evidence type="ECO:0000313" key="1">
    <source>
        <dbReference type="EMBL" id="AEO35559.1"/>
    </source>
</evidence>
<accession>G3MPZ1</accession>
<evidence type="ECO:0008006" key="2">
    <source>
        <dbReference type="Google" id="ProtNLM"/>
    </source>
</evidence>
<name>G3MPZ1_AMBMU</name>
<dbReference type="GO" id="GO:0043176">
    <property type="term" value="F:amine binding"/>
    <property type="evidence" value="ECO:0007669"/>
    <property type="project" value="InterPro"/>
</dbReference>
<protein>
    <recommendedName>
        <fullName evidence="2">Lipocalin/cytosolic fatty-acid binding domain-containing protein</fullName>
    </recommendedName>
</protein>
<dbReference type="EMBL" id="JO843942">
    <property type="protein sequence ID" value="AEO35559.1"/>
    <property type="molecule type" value="mRNA"/>
</dbReference>
<reference evidence="1" key="1">
    <citation type="journal article" date="2011" name="PLoS ONE">
        <title>A deep insight into the sialotranscriptome of the gulf coast tick, Amblyomma maculatum.</title>
        <authorList>
            <person name="Karim S."/>
            <person name="Singh P."/>
            <person name="Ribeiro J.M."/>
        </authorList>
    </citation>
    <scope>NUCLEOTIDE SEQUENCE</scope>
    <source>
        <tissue evidence="1">Salivary gland</tissue>
    </source>
</reference>
<dbReference type="AlphaFoldDB" id="G3MPZ1"/>
<dbReference type="InterPro" id="IPR012674">
    <property type="entry name" value="Calycin"/>
</dbReference>
<organism evidence="1">
    <name type="scientific">Amblyomma maculatum</name>
    <name type="common">Gulf Coast tick</name>
    <dbReference type="NCBI Taxonomy" id="34609"/>
    <lineage>
        <taxon>Eukaryota</taxon>
        <taxon>Metazoa</taxon>
        <taxon>Ecdysozoa</taxon>
        <taxon>Arthropoda</taxon>
        <taxon>Chelicerata</taxon>
        <taxon>Arachnida</taxon>
        <taxon>Acari</taxon>
        <taxon>Parasitiformes</taxon>
        <taxon>Ixodida</taxon>
        <taxon>Ixodoidea</taxon>
        <taxon>Ixodidae</taxon>
        <taxon>Amblyomminae</taxon>
        <taxon>Amblyomma</taxon>
    </lineage>
</organism>
<dbReference type="GO" id="GO:0030682">
    <property type="term" value="P:symbiont-mediated perturbation of host defenses"/>
    <property type="evidence" value="ECO:0007669"/>
    <property type="project" value="InterPro"/>
</dbReference>
<sequence length="218" mass="25328">MVPSSQSSNTVFCRTRRNMANAITTKLHLLFVLNAATCWFSAVGTTFPELKPYLWEHQDSFKVLLQPSYFVLLQRSFEHDPGFFWDGDCIYGRMFEFYPEEKYAMGTVLHWSPFSNILVNRTVYLTAEATEDYPVGNVYTSSPISTKILTLQYIIMASEYDNCDILRVPHGENGCEIWVRLDKINETHSLCFFIYDLLCGPQKFITYDQDKCRNKTII</sequence>